<protein>
    <submittedName>
        <fullName evidence="1">Uncharacterized protein</fullName>
    </submittedName>
</protein>
<dbReference type="EMBL" id="CM056816">
    <property type="protein sequence ID" value="KAJ8632010.1"/>
    <property type="molecule type" value="Genomic_DNA"/>
</dbReference>
<accession>A0ACC2LEX6</accession>
<keyword evidence="2" id="KW-1185">Reference proteome</keyword>
<dbReference type="Proteomes" id="UP001234297">
    <property type="component" value="Chromosome 8"/>
</dbReference>
<reference evidence="1 2" key="1">
    <citation type="journal article" date="2022" name="Hortic Res">
        <title>A haplotype resolved chromosomal level avocado genome allows analysis of novel avocado genes.</title>
        <authorList>
            <person name="Nath O."/>
            <person name="Fletcher S.J."/>
            <person name="Hayward A."/>
            <person name="Shaw L.M."/>
            <person name="Masouleh A.K."/>
            <person name="Furtado A."/>
            <person name="Henry R.J."/>
            <person name="Mitter N."/>
        </authorList>
    </citation>
    <scope>NUCLEOTIDE SEQUENCE [LARGE SCALE GENOMIC DNA]</scope>
    <source>
        <strain evidence="2">cv. Hass</strain>
    </source>
</reference>
<organism evidence="1 2">
    <name type="scientific">Persea americana</name>
    <name type="common">Avocado</name>
    <dbReference type="NCBI Taxonomy" id="3435"/>
    <lineage>
        <taxon>Eukaryota</taxon>
        <taxon>Viridiplantae</taxon>
        <taxon>Streptophyta</taxon>
        <taxon>Embryophyta</taxon>
        <taxon>Tracheophyta</taxon>
        <taxon>Spermatophyta</taxon>
        <taxon>Magnoliopsida</taxon>
        <taxon>Magnoliidae</taxon>
        <taxon>Laurales</taxon>
        <taxon>Lauraceae</taxon>
        <taxon>Persea</taxon>
    </lineage>
</organism>
<evidence type="ECO:0000313" key="1">
    <source>
        <dbReference type="EMBL" id="KAJ8632010.1"/>
    </source>
</evidence>
<proteinExistence type="predicted"/>
<gene>
    <name evidence="1" type="ORF">MRB53_025346</name>
</gene>
<comment type="caution">
    <text evidence="1">The sequence shown here is derived from an EMBL/GenBank/DDBJ whole genome shotgun (WGS) entry which is preliminary data.</text>
</comment>
<evidence type="ECO:0000313" key="2">
    <source>
        <dbReference type="Proteomes" id="UP001234297"/>
    </source>
</evidence>
<name>A0ACC2LEX6_PERAE</name>
<sequence>MHCSSTAGFLQIQKTDKNDRWRKNPSTEMAVISKVSNSKLRPCSLYLDRILKTQQNLSKSSPKIWKQQKSDEFDDPSTGRGYPALTLSHPLLRILESSAATPHQFDQIHAQLIVSGLSQHPLSAGRAIKKLCRSPASVGRAISLFAHLDHPDAFICNTILRSFLNSNHPEKAIAFYWHQMPEKQVLPNHYTFPLLAKTCAQLGLIQEGEKTHALIEKSGLATDLFVQNSLIHMYFSFGWIKSANQVFDVRLESDLVTWNSMVDGYAKNGWVDVARRVFDEMPQRDLVSWNSMIAGYVGIEDMESAKELFDNMPVRDIVSWNSMIDGYAKVGEVTVARELFEQMNVRNVVSWNTMLALYIRRKEYSECLTLFDRMMTTGEAEPNEAILVSVLAACTNQGMLDRGKWVHSFIKDNQRIEPDVLLSTALLTMYAKCGDIHSAREIFDAMPEKSVVSWNSLIMGYAIHGQGEKALEMFLEMEKRGPRPNEVTFICVLSACTHGGLVLEGWWYFNLMCHVYKIEPNVEHYGCMVDLLGRAGLLSDSEEIINQMPMKPAAPALWGALLSACRTHSNFELGETVGRRLIELEPRDVGPYVLLSNIYASAGRWDDVEKVRKLMKEKRLLKNAGFSLVDLDRSVHGLFAEDNSAHKKSMVYSMLSEMGTQMKLSCREILDKQTSIVK</sequence>